<dbReference type="PANTHER" id="PTHR32248">
    <property type="entry name" value="RNA POLYMERASE SIGMA-54 FACTOR"/>
    <property type="match status" value="1"/>
</dbReference>
<sequence length="493" mass="55653">MALEIRQQLKLSQQLVMTPQLQQAIKLLQLSRMELIDVVRQELEENPVLEESSDLPEEKGIEAEAGEGIDGPEAAEDVPEAAPEAEIAEEMPQEPSALRDEVDWQAYLEGYTQSSTAPDIYEDDEDRPSYENLLTRKSTLAEHLMWQLNLSRVDDRIRAIAAEIIGNLGGDGYLQASLEEIAESSGAPLQDVEKALEVVQDFDPPGVACRNLQECLLRQVRHLGMEGSLVETILRDHIAELESRKYQAIARALGVSLDEVLGAAKIISNLDPRPGSAYDSDDIHYITPDIFVHKIGDEYVVVLNDEGLPNLKINSFYRTALSGNSNIDPKAGEYIQEKMRGALWLIKSIHQRQRTIYKVTKSIVKFQREFFDKGIEYLKPLVLRDVAEDIEMHESTISRVTTNKYVQTPQGLFELKFFFNSGISTTRGETIASESVKSKIKEIIAGEDPKKPYSDQKIVEILRQYNIDIARRTVTKYREMLGIGSSTERKRLF</sequence>
<protein>
    <submittedName>
        <fullName evidence="11">RNA polymerase RpoN-/SigL-like sigma 54 subunit</fullName>
    </submittedName>
</protein>
<dbReference type="Pfam" id="PF04963">
    <property type="entry name" value="Sigma54_CBD"/>
    <property type="match status" value="1"/>
</dbReference>
<dbReference type="EMBL" id="VNIB01000002">
    <property type="protein sequence ID" value="TYO99509.1"/>
    <property type="molecule type" value="Genomic_DNA"/>
</dbReference>
<dbReference type="GO" id="GO:0016987">
    <property type="term" value="F:sigma factor activity"/>
    <property type="evidence" value="ECO:0007669"/>
    <property type="project" value="UniProtKB-KW"/>
</dbReference>
<keyword evidence="2" id="KW-0240">DNA-directed RNA polymerase</keyword>
<dbReference type="AlphaFoldDB" id="A0A5D3WLZ4"/>
<dbReference type="InterPro" id="IPR038709">
    <property type="entry name" value="RpoN_core-bd_sf"/>
</dbReference>
<dbReference type="InterPro" id="IPR007634">
    <property type="entry name" value="RNA_pol_sigma_54_DNA-bd"/>
</dbReference>
<dbReference type="GO" id="GO:0006352">
    <property type="term" value="P:DNA-templated transcription initiation"/>
    <property type="evidence" value="ECO:0007669"/>
    <property type="project" value="InterPro"/>
</dbReference>
<dbReference type="Pfam" id="PF00309">
    <property type="entry name" value="Sigma54_AID"/>
    <property type="match status" value="1"/>
</dbReference>
<dbReference type="InterPro" id="IPR000394">
    <property type="entry name" value="RNA_pol_sigma_54"/>
</dbReference>
<evidence type="ECO:0000256" key="6">
    <source>
        <dbReference type="ARBA" id="ARBA00023082"/>
    </source>
</evidence>
<feature type="domain" description="RNA polymerase sigma factor 54 DNA-binding" evidence="9">
    <location>
        <begin position="333"/>
        <end position="491"/>
    </location>
</feature>
<dbReference type="GO" id="GO:0001216">
    <property type="term" value="F:DNA-binding transcription activator activity"/>
    <property type="evidence" value="ECO:0007669"/>
    <property type="project" value="InterPro"/>
</dbReference>
<evidence type="ECO:0000256" key="4">
    <source>
        <dbReference type="ARBA" id="ARBA00022695"/>
    </source>
</evidence>
<keyword evidence="7" id="KW-0238">DNA-binding</keyword>
<dbReference type="GO" id="GO:0016779">
    <property type="term" value="F:nucleotidyltransferase activity"/>
    <property type="evidence" value="ECO:0007669"/>
    <property type="project" value="UniProtKB-KW"/>
</dbReference>
<evidence type="ECO:0000256" key="5">
    <source>
        <dbReference type="ARBA" id="ARBA00023015"/>
    </source>
</evidence>
<reference evidence="11 12" key="1">
    <citation type="submission" date="2019-07" db="EMBL/GenBank/DDBJ databases">
        <title>Genomic Encyclopedia of Type Strains, Phase IV (KMG-IV): sequencing the most valuable type-strain genomes for metagenomic binning, comparative biology and taxonomic classification.</title>
        <authorList>
            <person name="Goeker M."/>
        </authorList>
    </citation>
    <scope>NUCLEOTIDE SEQUENCE [LARGE SCALE GENOMIC DNA]</scope>
    <source>
        <strain evidence="11 12">SS015</strain>
    </source>
</reference>
<keyword evidence="5" id="KW-0805">Transcription regulation</keyword>
<evidence type="ECO:0000256" key="2">
    <source>
        <dbReference type="ARBA" id="ARBA00022478"/>
    </source>
</evidence>
<proteinExistence type="inferred from homology"/>
<dbReference type="PROSITE" id="PS50044">
    <property type="entry name" value="SIGMA54_3"/>
    <property type="match status" value="1"/>
</dbReference>
<keyword evidence="3" id="KW-0808">Transferase</keyword>
<keyword evidence="12" id="KW-1185">Reference proteome</keyword>
<evidence type="ECO:0000313" key="12">
    <source>
        <dbReference type="Proteomes" id="UP000324159"/>
    </source>
</evidence>
<name>A0A5D3WLZ4_9BACT</name>
<dbReference type="InterPro" id="IPR007046">
    <property type="entry name" value="RNA_pol_sigma_54_core-bd"/>
</dbReference>
<evidence type="ECO:0000256" key="8">
    <source>
        <dbReference type="ARBA" id="ARBA00023163"/>
    </source>
</evidence>
<keyword evidence="8" id="KW-0804">Transcription</keyword>
<dbReference type="Proteomes" id="UP000324159">
    <property type="component" value="Unassembled WGS sequence"/>
</dbReference>
<dbReference type="Gene3D" id="1.10.10.60">
    <property type="entry name" value="Homeodomain-like"/>
    <property type="match status" value="1"/>
</dbReference>
<organism evidence="11 12">
    <name type="scientific">Geothermobacter ehrlichii</name>
    <dbReference type="NCBI Taxonomy" id="213224"/>
    <lineage>
        <taxon>Bacteria</taxon>
        <taxon>Pseudomonadati</taxon>
        <taxon>Thermodesulfobacteriota</taxon>
        <taxon>Desulfuromonadia</taxon>
        <taxon>Desulfuromonadales</taxon>
        <taxon>Geothermobacteraceae</taxon>
        <taxon>Geothermobacter</taxon>
    </lineage>
</organism>
<dbReference type="PROSITE" id="PS00718">
    <property type="entry name" value="SIGMA54_2"/>
    <property type="match status" value="1"/>
</dbReference>
<dbReference type="NCBIfam" id="TIGR02395">
    <property type="entry name" value="rpoN_sigma"/>
    <property type="match status" value="1"/>
</dbReference>
<evidence type="ECO:0000259" key="10">
    <source>
        <dbReference type="Pfam" id="PF04963"/>
    </source>
</evidence>
<comment type="caution">
    <text evidence="11">The sequence shown here is derived from an EMBL/GenBank/DDBJ whole genome shotgun (WGS) entry which is preliminary data.</text>
</comment>
<dbReference type="PIRSF" id="PIRSF000774">
    <property type="entry name" value="RpoN"/>
    <property type="match status" value="1"/>
</dbReference>
<dbReference type="GO" id="GO:0000428">
    <property type="term" value="C:DNA-directed RNA polymerase complex"/>
    <property type="evidence" value="ECO:0007669"/>
    <property type="project" value="UniProtKB-KW"/>
</dbReference>
<dbReference type="NCBIfam" id="NF009118">
    <property type="entry name" value="PRK12469.1"/>
    <property type="match status" value="1"/>
</dbReference>
<dbReference type="Pfam" id="PF04552">
    <property type="entry name" value="Sigma54_DBD"/>
    <property type="match status" value="1"/>
</dbReference>
<dbReference type="OrthoDB" id="9814402at2"/>
<evidence type="ECO:0000256" key="7">
    <source>
        <dbReference type="ARBA" id="ARBA00023125"/>
    </source>
</evidence>
<comment type="similarity">
    <text evidence="1">Belongs to the sigma-54 factor family.</text>
</comment>
<dbReference type="Gene3D" id="1.10.10.1330">
    <property type="entry name" value="RNA polymerase sigma-54 factor, core-binding domain"/>
    <property type="match status" value="1"/>
</dbReference>
<accession>A0A5D3WLZ4</accession>
<dbReference type="PRINTS" id="PR00045">
    <property type="entry name" value="SIGMA54FCT"/>
</dbReference>
<evidence type="ECO:0000259" key="9">
    <source>
        <dbReference type="Pfam" id="PF04552"/>
    </source>
</evidence>
<dbReference type="PROSITE" id="PS00717">
    <property type="entry name" value="SIGMA54_1"/>
    <property type="match status" value="1"/>
</dbReference>
<gene>
    <name evidence="11" type="ORF">EDC39_10231</name>
</gene>
<keyword evidence="6" id="KW-0731">Sigma factor</keyword>
<feature type="domain" description="RNA polymerase sigma factor 54 core-binding" evidence="10">
    <location>
        <begin position="130"/>
        <end position="317"/>
    </location>
</feature>
<dbReference type="RefSeq" id="WP_148894679.1">
    <property type="nucleotide sequence ID" value="NZ_VNIB01000002.1"/>
</dbReference>
<evidence type="ECO:0000256" key="1">
    <source>
        <dbReference type="ARBA" id="ARBA00008798"/>
    </source>
</evidence>
<keyword evidence="4" id="KW-0548">Nucleotidyltransferase</keyword>
<evidence type="ECO:0000313" key="11">
    <source>
        <dbReference type="EMBL" id="TYO99509.1"/>
    </source>
</evidence>
<evidence type="ECO:0000256" key="3">
    <source>
        <dbReference type="ARBA" id="ARBA00022679"/>
    </source>
</evidence>
<dbReference type="GO" id="GO:0003677">
    <property type="term" value="F:DNA binding"/>
    <property type="evidence" value="ECO:0007669"/>
    <property type="project" value="UniProtKB-KW"/>
</dbReference>
<dbReference type="PANTHER" id="PTHR32248:SF4">
    <property type="entry name" value="RNA POLYMERASE SIGMA-54 FACTOR"/>
    <property type="match status" value="1"/>
</dbReference>